<evidence type="ECO:0000256" key="5">
    <source>
        <dbReference type="ARBA" id="ARBA00022598"/>
    </source>
</evidence>
<evidence type="ECO:0000256" key="11">
    <source>
        <dbReference type="ARBA" id="ARBA00023146"/>
    </source>
</evidence>
<evidence type="ECO:0000256" key="1">
    <source>
        <dbReference type="ARBA" id="ARBA00004496"/>
    </source>
</evidence>
<feature type="binding site" evidence="12">
    <location>
        <position position="259"/>
    </location>
    <ligand>
        <name>Zn(2+)</name>
        <dbReference type="ChEBI" id="CHEBI:29105"/>
    </ligand>
</feature>
<evidence type="ECO:0000256" key="7">
    <source>
        <dbReference type="ARBA" id="ARBA00022741"/>
    </source>
</evidence>
<dbReference type="GO" id="GO:0005524">
    <property type="term" value="F:ATP binding"/>
    <property type="evidence" value="ECO:0007669"/>
    <property type="project" value="UniProtKB-UniRule"/>
</dbReference>
<name>A0AAE3XM63_9BACT</name>
<dbReference type="Proteomes" id="UP001185092">
    <property type="component" value="Unassembled WGS sequence"/>
</dbReference>
<keyword evidence="6 12" id="KW-0479">Metal-binding</keyword>
<dbReference type="Gene3D" id="3.40.50.620">
    <property type="entry name" value="HUPs"/>
    <property type="match status" value="1"/>
</dbReference>
<dbReference type="GO" id="GO:0008270">
    <property type="term" value="F:zinc ion binding"/>
    <property type="evidence" value="ECO:0007669"/>
    <property type="project" value="UniProtKB-UniRule"/>
</dbReference>
<dbReference type="Gene3D" id="1.20.120.1910">
    <property type="entry name" value="Cysteine-tRNA ligase, C-terminal anti-codon recognition domain"/>
    <property type="match status" value="1"/>
</dbReference>
<comment type="subunit">
    <text evidence="3 12">Monomer.</text>
</comment>
<dbReference type="InterPro" id="IPR032678">
    <property type="entry name" value="tRNA-synt_1_cat_dom"/>
</dbReference>
<comment type="cofactor">
    <cofactor evidence="12">
        <name>Zn(2+)</name>
        <dbReference type="ChEBI" id="CHEBI:29105"/>
    </cofactor>
    <text evidence="12">Binds 1 zinc ion per subunit.</text>
</comment>
<dbReference type="GO" id="GO:0005829">
    <property type="term" value="C:cytosol"/>
    <property type="evidence" value="ECO:0007669"/>
    <property type="project" value="TreeGrafter"/>
</dbReference>
<organism evidence="14 15">
    <name type="scientific">Aureibacter tunicatorum</name>
    <dbReference type="NCBI Taxonomy" id="866807"/>
    <lineage>
        <taxon>Bacteria</taxon>
        <taxon>Pseudomonadati</taxon>
        <taxon>Bacteroidota</taxon>
        <taxon>Cytophagia</taxon>
        <taxon>Cytophagales</taxon>
        <taxon>Persicobacteraceae</taxon>
        <taxon>Aureibacter</taxon>
    </lineage>
</organism>
<dbReference type="HAMAP" id="MF_00041">
    <property type="entry name" value="Cys_tRNA_synth"/>
    <property type="match status" value="1"/>
</dbReference>
<accession>A0AAE3XM63</accession>
<dbReference type="PANTHER" id="PTHR10890">
    <property type="entry name" value="CYSTEINYL-TRNA SYNTHETASE"/>
    <property type="match status" value="1"/>
</dbReference>
<evidence type="ECO:0000256" key="12">
    <source>
        <dbReference type="HAMAP-Rule" id="MF_00041"/>
    </source>
</evidence>
<keyword evidence="8 12" id="KW-0862">Zinc</keyword>
<evidence type="ECO:0000313" key="14">
    <source>
        <dbReference type="EMBL" id="MDR6238553.1"/>
    </source>
</evidence>
<feature type="binding site" evidence="12">
    <location>
        <position position="255"/>
    </location>
    <ligand>
        <name>Zn(2+)</name>
        <dbReference type="ChEBI" id="CHEBI:29105"/>
    </ligand>
</feature>
<dbReference type="InterPro" id="IPR015273">
    <property type="entry name" value="Cys-tRNA-synt_Ia_DALR"/>
</dbReference>
<evidence type="ECO:0000256" key="10">
    <source>
        <dbReference type="ARBA" id="ARBA00022917"/>
    </source>
</evidence>
<dbReference type="SMART" id="SM00840">
    <property type="entry name" value="DALR_2"/>
    <property type="match status" value="1"/>
</dbReference>
<evidence type="ECO:0000256" key="6">
    <source>
        <dbReference type="ARBA" id="ARBA00022723"/>
    </source>
</evidence>
<dbReference type="NCBIfam" id="TIGR00435">
    <property type="entry name" value="cysS"/>
    <property type="match status" value="1"/>
</dbReference>
<gene>
    <name evidence="12" type="primary">cysS</name>
    <name evidence="14" type="ORF">HNQ88_001590</name>
</gene>
<dbReference type="CDD" id="cd00672">
    <property type="entry name" value="CysRS_core"/>
    <property type="match status" value="1"/>
</dbReference>
<dbReference type="InterPro" id="IPR009080">
    <property type="entry name" value="tRNAsynth_Ia_anticodon-bd"/>
</dbReference>
<dbReference type="AlphaFoldDB" id="A0AAE3XM63"/>
<dbReference type="InterPro" id="IPR014729">
    <property type="entry name" value="Rossmann-like_a/b/a_fold"/>
</dbReference>
<keyword evidence="4 12" id="KW-0963">Cytoplasm</keyword>
<feature type="domain" description="Cysteinyl-tRNA synthetase class Ia DALR" evidence="13">
    <location>
        <begin position="380"/>
        <end position="441"/>
    </location>
</feature>
<evidence type="ECO:0000256" key="3">
    <source>
        <dbReference type="ARBA" id="ARBA00011245"/>
    </source>
</evidence>
<dbReference type="GO" id="GO:0004817">
    <property type="term" value="F:cysteine-tRNA ligase activity"/>
    <property type="evidence" value="ECO:0007669"/>
    <property type="project" value="UniProtKB-UniRule"/>
</dbReference>
<keyword evidence="10 12" id="KW-0648">Protein biosynthesis</keyword>
<reference evidence="14" key="1">
    <citation type="submission" date="2023-07" db="EMBL/GenBank/DDBJ databases">
        <title>Genomic Encyclopedia of Type Strains, Phase IV (KMG-IV): sequencing the most valuable type-strain genomes for metagenomic binning, comparative biology and taxonomic classification.</title>
        <authorList>
            <person name="Goeker M."/>
        </authorList>
    </citation>
    <scope>NUCLEOTIDE SEQUENCE</scope>
    <source>
        <strain evidence="14">DSM 26174</strain>
    </source>
</reference>
<evidence type="ECO:0000256" key="2">
    <source>
        <dbReference type="ARBA" id="ARBA00005594"/>
    </source>
</evidence>
<feature type="binding site" evidence="12">
    <location>
        <position position="290"/>
    </location>
    <ligand>
        <name>ATP</name>
        <dbReference type="ChEBI" id="CHEBI:30616"/>
    </ligand>
</feature>
<evidence type="ECO:0000256" key="8">
    <source>
        <dbReference type="ARBA" id="ARBA00022833"/>
    </source>
</evidence>
<keyword evidence="9 12" id="KW-0067">ATP-binding</keyword>
<dbReference type="GO" id="GO:0006423">
    <property type="term" value="P:cysteinyl-tRNA aminoacylation"/>
    <property type="evidence" value="ECO:0007669"/>
    <property type="project" value="UniProtKB-UniRule"/>
</dbReference>
<keyword evidence="15" id="KW-1185">Reference proteome</keyword>
<evidence type="ECO:0000259" key="13">
    <source>
        <dbReference type="SMART" id="SM00840"/>
    </source>
</evidence>
<protein>
    <recommendedName>
        <fullName evidence="12">Cysteine--tRNA ligase</fullName>
        <ecNumber evidence="12">6.1.1.16</ecNumber>
    </recommendedName>
    <alternativeName>
        <fullName evidence="12">Cysteinyl-tRNA synthetase</fullName>
        <shortName evidence="12">CysRS</shortName>
    </alternativeName>
</protein>
<comment type="similarity">
    <text evidence="2 12">Belongs to the class-I aminoacyl-tRNA synthetase family.</text>
</comment>
<keyword evidence="7 12" id="KW-0547">Nucleotide-binding</keyword>
<keyword evidence="11 12" id="KW-0030">Aminoacyl-tRNA synthetase</keyword>
<dbReference type="InterPro" id="IPR015803">
    <property type="entry name" value="Cys-tRNA-ligase"/>
</dbReference>
<feature type="binding site" evidence="12">
    <location>
        <position position="230"/>
    </location>
    <ligand>
        <name>Zn(2+)</name>
        <dbReference type="ChEBI" id="CHEBI:29105"/>
    </ligand>
</feature>
<dbReference type="EMBL" id="JAVDQD010000002">
    <property type="protein sequence ID" value="MDR6238553.1"/>
    <property type="molecule type" value="Genomic_DNA"/>
</dbReference>
<evidence type="ECO:0000256" key="9">
    <source>
        <dbReference type="ARBA" id="ARBA00022840"/>
    </source>
</evidence>
<comment type="caution">
    <text evidence="14">The sequence shown here is derived from an EMBL/GenBank/DDBJ whole genome shotgun (WGS) entry which is preliminary data.</text>
</comment>
<dbReference type="Pfam" id="PF01406">
    <property type="entry name" value="tRNA-synt_1e"/>
    <property type="match status" value="1"/>
</dbReference>
<comment type="catalytic activity">
    <reaction evidence="12">
        <text>tRNA(Cys) + L-cysteine + ATP = L-cysteinyl-tRNA(Cys) + AMP + diphosphate</text>
        <dbReference type="Rhea" id="RHEA:17773"/>
        <dbReference type="Rhea" id="RHEA-COMP:9661"/>
        <dbReference type="Rhea" id="RHEA-COMP:9679"/>
        <dbReference type="ChEBI" id="CHEBI:30616"/>
        <dbReference type="ChEBI" id="CHEBI:33019"/>
        <dbReference type="ChEBI" id="CHEBI:35235"/>
        <dbReference type="ChEBI" id="CHEBI:78442"/>
        <dbReference type="ChEBI" id="CHEBI:78517"/>
        <dbReference type="ChEBI" id="CHEBI:456215"/>
        <dbReference type="EC" id="6.1.1.16"/>
    </reaction>
</comment>
<dbReference type="EC" id="6.1.1.16" evidence="12"/>
<feature type="short sequence motif" description="'HIGH' region" evidence="12">
    <location>
        <begin position="36"/>
        <end position="46"/>
    </location>
</feature>
<dbReference type="PANTHER" id="PTHR10890:SF3">
    <property type="entry name" value="CYSTEINE--TRNA LIGASE, CYTOPLASMIC"/>
    <property type="match status" value="1"/>
</dbReference>
<dbReference type="SUPFAM" id="SSF47323">
    <property type="entry name" value="Anticodon-binding domain of a subclass of class I aminoacyl-tRNA synthetases"/>
    <property type="match status" value="1"/>
</dbReference>
<proteinExistence type="inferred from homology"/>
<dbReference type="InterPro" id="IPR024909">
    <property type="entry name" value="Cys-tRNA/MSH_ligase"/>
</dbReference>
<dbReference type="Pfam" id="PF09190">
    <property type="entry name" value="DALR_2"/>
    <property type="match status" value="1"/>
</dbReference>
<dbReference type="SUPFAM" id="SSF52374">
    <property type="entry name" value="Nucleotidylyl transferase"/>
    <property type="match status" value="1"/>
</dbReference>
<keyword evidence="5 12" id="KW-0436">Ligase</keyword>
<feature type="binding site" evidence="12">
    <location>
        <position position="34"/>
    </location>
    <ligand>
        <name>Zn(2+)</name>
        <dbReference type="ChEBI" id="CHEBI:29105"/>
    </ligand>
</feature>
<dbReference type="RefSeq" id="WP_309938061.1">
    <property type="nucleotide sequence ID" value="NZ_AP025305.1"/>
</dbReference>
<dbReference type="PRINTS" id="PR00983">
    <property type="entry name" value="TRNASYNTHCYS"/>
</dbReference>
<evidence type="ECO:0000256" key="4">
    <source>
        <dbReference type="ARBA" id="ARBA00022490"/>
    </source>
</evidence>
<comment type="subcellular location">
    <subcellularLocation>
        <location evidence="1 12">Cytoplasm</location>
    </subcellularLocation>
</comment>
<feature type="short sequence motif" description="'KMSKS' region" evidence="12">
    <location>
        <begin position="287"/>
        <end position="291"/>
    </location>
</feature>
<sequence>MNYKESKIYLKNTLTGKKELFTPLVEGKIGMYVCGPTVYGEPHLGHARSAITFDIVYRYLKHLGYKIRYVRNITDVGHLENELSGDGEDKIAKKARIEQLEPMEVAQHYTNLYRDTMAKLNVLPPSIEPTASGHIIEQIGIIEKIIANDLAYEKNGSVYLDVINYSEKHHYGELSGRVLDELMAGSRSLDGQDEKNHPADFALWKKADPSHIMQWPSPWGMGFPGWHIECTAMSSKYLGIPFDIHGGGMDLKFPHHEAEIAQSYGAFGCPPVNYWMHNNMMTLDGQKMAKSKGNFISLSQMFSGNHDLLDKSYDPMTIRFLMLQAHYGSSIDFSNKALQSAEIACKKLQKGLNVIDKLQTNESQNIDEALASQIMKICADCYNKMNDDFNTAETIACLFDLLTIVHKLNHNGSNLPMDVSTTLKSTYKGMLVDVLGINEESTDHKNTPLLTDILDIMMEIRQQSRAKKDFELSDYIRDQLSTLDIQVKDNKDKATYELN</sequence>
<evidence type="ECO:0000313" key="15">
    <source>
        <dbReference type="Proteomes" id="UP001185092"/>
    </source>
</evidence>